<dbReference type="OrthoDB" id="3522351at2759"/>
<name>A0A9W8W686_9HYPO</name>
<evidence type="ECO:0000313" key="3">
    <source>
        <dbReference type="EMBL" id="KAJ4313315.1"/>
    </source>
</evidence>
<keyword evidence="2" id="KW-1133">Transmembrane helix</keyword>
<organism evidence="3 4">
    <name type="scientific">Fusarium piperis</name>
    <dbReference type="NCBI Taxonomy" id="1435070"/>
    <lineage>
        <taxon>Eukaryota</taxon>
        <taxon>Fungi</taxon>
        <taxon>Dikarya</taxon>
        <taxon>Ascomycota</taxon>
        <taxon>Pezizomycotina</taxon>
        <taxon>Sordariomycetes</taxon>
        <taxon>Hypocreomycetidae</taxon>
        <taxon>Hypocreales</taxon>
        <taxon>Nectriaceae</taxon>
        <taxon>Fusarium</taxon>
        <taxon>Fusarium solani species complex</taxon>
    </lineage>
</organism>
<gene>
    <name evidence="3" type="ORF">N0V84_009492</name>
</gene>
<feature type="transmembrane region" description="Helical" evidence="2">
    <location>
        <begin position="559"/>
        <end position="580"/>
    </location>
</feature>
<evidence type="ECO:0000256" key="2">
    <source>
        <dbReference type="SAM" id="Phobius"/>
    </source>
</evidence>
<evidence type="ECO:0000256" key="1">
    <source>
        <dbReference type="SAM" id="MobiDB-lite"/>
    </source>
</evidence>
<dbReference type="EMBL" id="JAPEUR010000262">
    <property type="protein sequence ID" value="KAJ4313315.1"/>
    <property type="molecule type" value="Genomic_DNA"/>
</dbReference>
<keyword evidence="2" id="KW-0472">Membrane</keyword>
<dbReference type="AlphaFoldDB" id="A0A9W8W686"/>
<sequence length="713" mass="79991">MTNNNDWKKYFPLGAYLRPIAIFGTWIRLRVTSLRVKCNELSQRFSKWWHRVPTKRPPLLLTTGGMALQLFFQLVMIAVICGLWRISQRDNGLAAVPDNDNASFDSTGFHPASIWSSSIVWATVPAWIISAYSSLWSAMLEALKKVQPTLELDRPNSTRRSSIMVWEAWKQRLLSIFGRKPSPPPTVPTRSTAKRTLLLDYGEWPVLNGLKAIKQGHVLLGIGMLLRVALWTASGLSAAIFAVAQVPQETEAGLYRDKFFDESLGWYEGKGSSYSSSTPALEMVSATLVRGAQNYSWTTDTHSFLPYFPTERNGTGNYTFDTEAYWATVECNAKTEEDLVRAGAIKLALEGDDEYNSAQVQIRFNSDGCNIYKWFNLFNSTLKYGKSWSVVDCGRSAGRMRIGMFSGTYNASEQFRLSNLTLITCKPMLYRSNATLEVSLSHDPSIAKVLNFTQHDQEQFWPGFTSIWIKEIDLYSVFDPKAYLELDSFARLVISHASMDLTLETVPDMEKLLSSFKIVFQAFFANYISLQAYYPAKNATITGKVSRLQFRLFVVRSPAFAVVGIFATVFCVTLILLVHLHENRASIEKFLDLMLGNALLFRQSDGVEPFLQTLENRALQTQQPPETISLVKFAEKQRDMESWPTWMDGTTGDVYVEVPPIPVLPIPPLRASGSGSSRMPLTPATAPTAQSTSIPMHTLPHQNSGGSHMQANP</sequence>
<feature type="transmembrane region" description="Helical" evidence="2">
    <location>
        <begin position="218"/>
        <end position="244"/>
    </location>
</feature>
<keyword evidence="2" id="KW-0812">Transmembrane</keyword>
<feature type="compositionally biased region" description="Low complexity" evidence="1">
    <location>
        <begin position="680"/>
        <end position="689"/>
    </location>
</feature>
<accession>A0A9W8W686</accession>
<comment type="caution">
    <text evidence="3">The sequence shown here is derived from an EMBL/GenBank/DDBJ whole genome shotgun (WGS) entry which is preliminary data.</text>
</comment>
<keyword evidence="4" id="KW-1185">Reference proteome</keyword>
<proteinExistence type="predicted"/>
<feature type="transmembrane region" description="Helical" evidence="2">
    <location>
        <begin position="59"/>
        <end position="86"/>
    </location>
</feature>
<feature type="transmembrane region" description="Helical" evidence="2">
    <location>
        <begin position="114"/>
        <end position="135"/>
    </location>
</feature>
<evidence type="ECO:0000313" key="4">
    <source>
        <dbReference type="Proteomes" id="UP001140502"/>
    </source>
</evidence>
<protein>
    <submittedName>
        <fullName evidence="3">Uncharacterized protein</fullName>
    </submittedName>
</protein>
<feature type="compositionally biased region" description="Polar residues" evidence="1">
    <location>
        <begin position="690"/>
        <end position="713"/>
    </location>
</feature>
<dbReference type="Proteomes" id="UP001140502">
    <property type="component" value="Unassembled WGS sequence"/>
</dbReference>
<reference evidence="3" key="1">
    <citation type="submission" date="2022-10" db="EMBL/GenBank/DDBJ databases">
        <title>Tapping the CABI collections for fungal endophytes: first genome assemblies for Collariella, Neodidymelliopsis, Ascochyta clinopodiicola, Didymella pomorum, Didymosphaeria variabile, Neocosmospora piperis and Neocucurbitaria cava.</title>
        <authorList>
            <person name="Hill R."/>
        </authorList>
    </citation>
    <scope>NUCLEOTIDE SEQUENCE</scope>
    <source>
        <strain evidence="3">IMI 366586</strain>
    </source>
</reference>
<feature type="region of interest" description="Disordered" evidence="1">
    <location>
        <begin position="669"/>
        <end position="713"/>
    </location>
</feature>